<protein>
    <recommendedName>
        <fullName evidence="1">WD repeat and coiled-coil-containing protein</fullName>
    </recommendedName>
</protein>
<accession>A0AAW1CA28</accession>
<name>A0AAW1CA28_CROAD</name>
<keyword evidence="7" id="KW-1185">Reference proteome</keyword>
<reference evidence="6 7" key="1">
    <citation type="journal article" date="2024" name="Proc. Natl. Acad. Sci. U.S.A.">
        <title>The genetic regulatory architecture and epigenomic basis for age-related changes in rattlesnake venom.</title>
        <authorList>
            <person name="Hogan M.P."/>
            <person name="Holding M.L."/>
            <person name="Nystrom G.S."/>
            <person name="Colston T.J."/>
            <person name="Bartlett D.A."/>
            <person name="Mason A.J."/>
            <person name="Ellsworth S.A."/>
            <person name="Rautsaw R.M."/>
            <person name="Lawrence K.C."/>
            <person name="Strickland J.L."/>
            <person name="He B."/>
            <person name="Fraser P."/>
            <person name="Margres M.J."/>
            <person name="Gilbert D.M."/>
            <person name="Gibbs H.L."/>
            <person name="Parkinson C.L."/>
            <person name="Rokyta D.R."/>
        </authorList>
    </citation>
    <scope>NUCLEOTIDE SEQUENCE [LARGE SCALE GENOMIC DNA]</scope>
    <source>
        <strain evidence="6">DRR0105</strain>
    </source>
</reference>
<keyword evidence="4" id="KW-0175">Coiled coil</keyword>
<evidence type="ECO:0000313" key="7">
    <source>
        <dbReference type="Proteomes" id="UP001474421"/>
    </source>
</evidence>
<evidence type="ECO:0000256" key="4">
    <source>
        <dbReference type="ARBA" id="ARBA00023054"/>
    </source>
</evidence>
<feature type="region of interest" description="Disordered" evidence="5">
    <location>
        <begin position="29"/>
        <end position="72"/>
    </location>
</feature>
<dbReference type="GO" id="GO:0019900">
    <property type="term" value="F:kinase binding"/>
    <property type="evidence" value="ECO:0007669"/>
    <property type="project" value="TreeGrafter"/>
</dbReference>
<comment type="caution">
    <text evidence="6">The sequence shown here is derived from an EMBL/GenBank/DDBJ whole genome shotgun (WGS) entry which is preliminary data.</text>
</comment>
<dbReference type="EMBL" id="JAOTOJ010000001">
    <property type="protein sequence ID" value="KAK9411199.1"/>
    <property type="molecule type" value="Genomic_DNA"/>
</dbReference>
<keyword evidence="3" id="KW-0677">Repeat</keyword>
<dbReference type="Proteomes" id="UP001474421">
    <property type="component" value="Unassembled WGS sequence"/>
</dbReference>
<evidence type="ECO:0000256" key="5">
    <source>
        <dbReference type="SAM" id="MobiDB-lite"/>
    </source>
</evidence>
<keyword evidence="2" id="KW-0853">WD repeat</keyword>
<dbReference type="PANTHER" id="PTHR14897:SF10">
    <property type="entry name" value="WD REPEAT AND COILED-COIL-CONTAINING PROTEIN"/>
    <property type="match status" value="1"/>
</dbReference>
<proteinExistence type="predicted"/>
<organism evidence="6 7">
    <name type="scientific">Crotalus adamanteus</name>
    <name type="common">Eastern diamondback rattlesnake</name>
    <dbReference type="NCBI Taxonomy" id="8729"/>
    <lineage>
        <taxon>Eukaryota</taxon>
        <taxon>Metazoa</taxon>
        <taxon>Chordata</taxon>
        <taxon>Craniata</taxon>
        <taxon>Vertebrata</taxon>
        <taxon>Euteleostomi</taxon>
        <taxon>Lepidosauria</taxon>
        <taxon>Squamata</taxon>
        <taxon>Bifurcata</taxon>
        <taxon>Unidentata</taxon>
        <taxon>Episquamata</taxon>
        <taxon>Toxicofera</taxon>
        <taxon>Serpentes</taxon>
        <taxon>Colubroidea</taxon>
        <taxon>Viperidae</taxon>
        <taxon>Crotalinae</taxon>
        <taxon>Crotalus</taxon>
    </lineage>
</organism>
<sequence>MHSLFGRPPPAASLVARREGQLDRVFREVNGAGTTRARSEAALDPKAAGWRQKRKEAQQKKPRHLPVGKIKGPRYPPSCEPSFVNIICQKESSGSVTSEQRAVILCDGKLRLSIIQKIFNVGVVEMQHNLSWIVLTSDSEGFIPLTFESQQEIIIRDVNAISNDSSNASCKALVAVNSTEGFRKLSSHSLDFTASSMEVLREESSRCLVDDGHFYEQTNSSS</sequence>
<evidence type="ECO:0000256" key="1">
    <source>
        <dbReference type="ARBA" id="ARBA00015683"/>
    </source>
</evidence>
<dbReference type="AlphaFoldDB" id="A0AAW1CA28"/>
<dbReference type="InterPro" id="IPR028041">
    <property type="entry name" value="WDCP"/>
</dbReference>
<evidence type="ECO:0000256" key="3">
    <source>
        <dbReference type="ARBA" id="ARBA00022737"/>
    </source>
</evidence>
<gene>
    <name evidence="6" type="ORF">NXF25_002374</name>
</gene>
<dbReference type="Pfam" id="PF15390">
    <property type="entry name" value="WDCP"/>
    <property type="match status" value="1"/>
</dbReference>
<dbReference type="PANTHER" id="PTHR14897">
    <property type="entry name" value="WD REPEAT AND COILED-COIL-CONTAINING PROTEIN"/>
    <property type="match status" value="1"/>
</dbReference>
<evidence type="ECO:0000313" key="6">
    <source>
        <dbReference type="EMBL" id="KAK9411199.1"/>
    </source>
</evidence>
<evidence type="ECO:0000256" key="2">
    <source>
        <dbReference type="ARBA" id="ARBA00022574"/>
    </source>
</evidence>